<sequence>MRHRKRMGDEPSTVRARVRHQPDRSYVVLIDGPAGEVEVGRTGKTRDVLSMARVGAARTFGVPVEEFGSGDIALTFPRPPYGRDGQWVRIIAAENPDDPSEAVEVGLLGKAYWFDQEAAWFVTVTGMGTGVHPSEHLDFAPTVTDEEVAAFAIYIANADPTT</sequence>
<dbReference type="EMBL" id="BOMW01000024">
    <property type="protein sequence ID" value="GIF05221.1"/>
    <property type="molecule type" value="Genomic_DNA"/>
</dbReference>
<keyword evidence="2" id="KW-1185">Reference proteome</keyword>
<dbReference type="RefSeq" id="WP_203679783.1">
    <property type="nucleotide sequence ID" value="NZ_BOMW01000024.1"/>
</dbReference>
<dbReference type="Proteomes" id="UP000629619">
    <property type="component" value="Unassembled WGS sequence"/>
</dbReference>
<organism evidence="1 2">
    <name type="scientific">Actinoplanes siamensis</name>
    <dbReference type="NCBI Taxonomy" id="1223317"/>
    <lineage>
        <taxon>Bacteria</taxon>
        <taxon>Bacillati</taxon>
        <taxon>Actinomycetota</taxon>
        <taxon>Actinomycetes</taxon>
        <taxon>Micromonosporales</taxon>
        <taxon>Micromonosporaceae</taxon>
        <taxon>Actinoplanes</taxon>
    </lineage>
</organism>
<gene>
    <name evidence="1" type="ORF">Asi03nite_27590</name>
</gene>
<comment type="caution">
    <text evidence="1">The sequence shown here is derived from an EMBL/GenBank/DDBJ whole genome shotgun (WGS) entry which is preliminary data.</text>
</comment>
<name>A0A919N6H5_9ACTN</name>
<evidence type="ECO:0000313" key="2">
    <source>
        <dbReference type="Proteomes" id="UP000629619"/>
    </source>
</evidence>
<accession>A0A919N6H5</accession>
<reference evidence="1" key="1">
    <citation type="submission" date="2021-01" db="EMBL/GenBank/DDBJ databases">
        <title>Whole genome shotgun sequence of Actinoplanes siamensis NBRC 109076.</title>
        <authorList>
            <person name="Komaki H."/>
            <person name="Tamura T."/>
        </authorList>
    </citation>
    <scope>NUCLEOTIDE SEQUENCE</scope>
    <source>
        <strain evidence="1">NBRC 109076</strain>
    </source>
</reference>
<proteinExistence type="predicted"/>
<dbReference type="AlphaFoldDB" id="A0A919N6H5"/>
<evidence type="ECO:0000313" key="1">
    <source>
        <dbReference type="EMBL" id="GIF05221.1"/>
    </source>
</evidence>
<protein>
    <submittedName>
        <fullName evidence="1">Uncharacterized protein</fullName>
    </submittedName>
</protein>